<name>A0A068UV08_COFCA</name>
<dbReference type="EMBL" id="HG739148">
    <property type="protein sequence ID" value="CDP12380.1"/>
    <property type="molecule type" value="Genomic_DNA"/>
</dbReference>
<dbReference type="InParanoid" id="A0A068UV08"/>
<dbReference type="Proteomes" id="UP000295252">
    <property type="component" value="Chromosome VI"/>
</dbReference>
<evidence type="ECO:0000313" key="2">
    <source>
        <dbReference type="Proteomes" id="UP000295252"/>
    </source>
</evidence>
<keyword evidence="2" id="KW-1185">Reference proteome</keyword>
<dbReference type="SUPFAM" id="SSF56112">
    <property type="entry name" value="Protein kinase-like (PK-like)"/>
    <property type="match status" value="1"/>
</dbReference>
<reference evidence="2" key="1">
    <citation type="journal article" date="2014" name="Science">
        <title>The coffee genome provides insight into the convergent evolution of caffeine biosynthesis.</title>
        <authorList>
            <person name="Denoeud F."/>
            <person name="Carretero-Paulet L."/>
            <person name="Dereeper A."/>
            <person name="Droc G."/>
            <person name="Guyot R."/>
            <person name="Pietrella M."/>
            <person name="Zheng C."/>
            <person name="Alberti A."/>
            <person name="Anthony F."/>
            <person name="Aprea G."/>
            <person name="Aury J.M."/>
            <person name="Bento P."/>
            <person name="Bernard M."/>
            <person name="Bocs S."/>
            <person name="Campa C."/>
            <person name="Cenci A."/>
            <person name="Combes M.C."/>
            <person name="Crouzillat D."/>
            <person name="Da Silva C."/>
            <person name="Daddiego L."/>
            <person name="De Bellis F."/>
            <person name="Dussert S."/>
            <person name="Garsmeur O."/>
            <person name="Gayraud T."/>
            <person name="Guignon V."/>
            <person name="Jahn K."/>
            <person name="Jamilloux V."/>
            <person name="Joet T."/>
            <person name="Labadie K."/>
            <person name="Lan T."/>
            <person name="Leclercq J."/>
            <person name="Lepelley M."/>
            <person name="Leroy T."/>
            <person name="Li L.T."/>
            <person name="Librado P."/>
            <person name="Lopez L."/>
            <person name="Munoz A."/>
            <person name="Noel B."/>
            <person name="Pallavicini A."/>
            <person name="Perrotta G."/>
            <person name="Poncet V."/>
            <person name="Pot D."/>
            <person name="Priyono X."/>
            <person name="Rigoreau M."/>
            <person name="Rouard M."/>
            <person name="Rozas J."/>
            <person name="Tranchant-Dubreuil C."/>
            <person name="VanBuren R."/>
            <person name="Zhang Q."/>
            <person name="Andrade A.C."/>
            <person name="Argout X."/>
            <person name="Bertrand B."/>
            <person name="de Kochko A."/>
            <person name="Graziosi G."/>
            <person name="Henry R.J."/>
            <person name="Jayarama X."/>
            <person name="Ming R."/>
            <person name="Nagai C."/>
            <person name="Rounsley S."/>
            <person name="Sankoff D."/>
            <person name="Giuliano G."/>
            <person name="Albert V.A."/>
            <person name="Wincker P."/>
            <person name="Lashermes P."/>
        </authorList>
    </citation>
    <scope>NUCLEOTIDE SEQUENCE [LARGE SCALE GENOMIC DNA]</scope>
    <source>
        <strain evidence="2">cv. DH200-94</strain>
    </source>
</reference>
<accession>A0A068UV08</accession>
<dbReference type="Gene3D" id="3.30.200.20">
    <property type="entry name" value="Phosphorylase Kinase, domain 1"/>
    <property type="match status" value="1"/>
</dbReference>
<dbReference type="PhylomeDB" id="A0A068UV08"/>
<dbReference type="InterPro" id="IPR011009">
    <property type="entry name" value="Kinase-like_dom_sf"/>
</dbReference>
<dbReference type="STRING" id="49390.A0A068UV08"/>
<proteinExistence type="predicted"/>
<protein>
    <recommendedName>
        <fullName evidence="3">Protein kinase domain-containing protein</fullName>
    </recommendedName>
</protein>
<evidence type="ECO:0000313" key="1">
    <source>
        <dbReference type="EMBL" id="CDP12380.1"/>
    </source>
</evidence>
<gene>
    <name evidence="1" type="ORF">GSCOC_T00035885001</name>
</gene>
<organism evidence="1 2">
    <name type="scientific">Coffea canephora</name>
    <name type="common">Robusta coffee</name>
    <dbReference type="NCBI Taxonomy" id="49390"/>
    <lineage>
        <taxon>Eukaryota</taxon>
        <taxon>Viridiplantae</taxon>
        <taxon>Streptophyta</taxon>
        <taxon>Embryophyta</taxon>
        <taxon>Tracheophyta</taxon>
        <taxon>Spermatophyta</taxon>
        <taxon>Magnoliopsida</taxon>
        <taxon>eudicotyledons</taxon>
        <taxon>Gunneridae</taxon>
        <taxon>Pentapetalae</taxon>
        <taxon>asterids</taxon>
        <taxon>lamiids</taxon>
        <taxon>Gentianales</taxon>
        <taxon>Rubiaceae</taxon>
        <taxon>Ixoroideae</taxon>
        <taxon>Gardenieae complex</taxon>
        <taxon>Bertiereae - Coffeeae clade</taxon>
        <taxon>Coffeeae</taxon>
        <taxon>Coffea</taxon>
    </lineage>
</organism>
<sequence length="94" mass="10993">MIECWEKVDLEECTNVGFMISPHRMPKGGNQPVVAIKKLDPKSFQGTWEWMTEICKRGMLSHPNLIKFLGNYQKDEELLLLEIDHFKYLLGILQ</sequence>
<dbReference type="Gramene" id="CDP12380">
    <property type="protein sequence ID" value="CDP12380"/>
    <property type="gene ID" value="GSCOC_T00035885001"/>
</dbReference>
<dbReference type="AlphaFoldDB" id="A0A068UV08"/>
<evidence type="ECO:0008006" key="3">
    <source>
        <dbReference type="Google" id="ProtNLM"/>
    </source>
</evidence>